<comment type="similarity">
    <text evidence="4">Belongs to the YigI thioesterase family.</text>
</comment>
<accession>A0A964T1T2</accession>
<dbReference type="SUPFAM" id="SSF54637">
    <property type="entry name" value="Thioesterase/thiol ester dehydrase-isomerase"/>
    <property type="match status" value="1"/>
</dbReference>
<comment type="caution">
    <text evidence="9">The sequence shown here is derived from an EMBL/GenBank/DDBJ whole genome shotgun (WGS) entry which is preliminary data.</text>
</comment>
<comment type="catalytic activity">
    <reaction evidence="3">
        <text>a long-chain fatty acyl-CoA + H2O = a long-chain fatty acid + CoA + H(+)</text>
        <dbReference type="Rhea" id="RHEA:67680"/>
        <dbReference type="ChEBI" id="CHEBI:15377"/>
        <dbReference type="ChEBI" id="CHEBI:15378"/>
        <dbReference type="ChEBI" id="CHEBI:57287"/>
        <dbReference type="ChEBI" id="CHEBI:57560"/>
        <dbReference type="ChEBI" id="CHEBI:83139"/>
    </reaction>
</comment>
<evidence type="ECO:0000256" key="5">
    <source>
        <dbReference type="ARBA" id="ARBA00038894"/>
    </source>
</evidence>
<dbReference type="RefSeq" id="WP_161139226.1">
    <property type="nucleotide sequence ID" value="NZ_SPKJ01000007.1"/>
</dbReference>
<evidence type="ECO:0000313" key="9">
    <source>
        <dbReference type="EMBL" id="MYZ46883.1"/>
    </source>
</evidence>
<dbReference type="Proteomes" id="UP000773614">
    <property type="component" value="Unassembled WGS sequence"/>
</dbReference>
<evidence type="ECO:0000256" key="3">
    <source>
        <dbReference type="ARBA" id="ARBA00036002"/>
    </source>
</evidence>
<dbReference type="EMBL" id="SPKJ01000007">
    <property type="protein sequence ID" value="MYZ46883.1"/>
    <property type="molecule type" value="Genomic_DNA"/>
</dbReference>
<dbReference type="InterPro" id="IPR029069">
    <property type="entry name" value="HotDog_dom_sf"/>
</dbReference>
<dbReference type="PANTHER" id="PTHR43240:SF20">
    <property type="entry name" value="MEDIUM_LONG-CHAIN ACYL-COA THIOESTERASE YIGI"/>
    <property type="match status" value="1"/>
</dbReference>
<dbReference type="InterPro" id="IPR003736">
    <property type="entry name" value="PAAI_dom"/>
</dbReference>
<evidence type="ECO:0000313" key="10">
    <source>
        <dbReference type="Proteomes" id="UP000773614"/>
    </source>
</evidence>
<feature type="domain" description="Thioesterase" evidence="8">
    <location>
        <begin position="58"/>
        <end position="123"/>
    </location>
</feature>
<evidence type="ECO:0000256" key="4">
    <source>
        <dbReference type="ARBA" id="ARBA00038381"/>
    </source>
</evidence>
<keyword evidence="1" id="KW-0378">Hydrolase</keyword>
<keyword evidence="10" id="KW-1185">Reference proteome</keyword>
<dbReference type="PANTHER" id="PTHR43240">
    <property type="entry name" value="1,4-DIHYDROXY-2-NAPHTHOYL-COA THIOESTERASE 1"/>
    <property type="match status" value="1"/>
</dbReference>
<evidence type="ECO:0000256" key="1">
    <source>
        <dbReference type="ARBA" id="ARBA00022801"/>
    </source>
</evidence>
<organism evidence="9 10">
    <name type="scientific">Propylenella binzhouense</name>
    <dbReference type="NCBI Taxonomy" id="2555902"/>
    <lineage>
        <taxon>Bacteria</taxon>
        <taxon>Pseudomonadati</taxon>
        <taxon>Pseudomonadota</taxon>
        <taxon>Alphaproteobacteria</taxon>
        <taxon>Hyphomicrobiales</taxon>
        <taxon>Propylenellaceae</taxon>
        <taxon>Propylenella</taxon>
    </lineage>
</organism>
<protein>
    <recommendedName>
        <fullName evidence="6">Medium/long-chain acyl-CoA thioesterase YigI</fullName>
        <ecNumber evidence="5">3.1.2.20</ecNumber>
    </recommendedName>
</protein>
<sequence>MTDGSPMSARAQSDSSAGWRQIPDASFATLLGPLWLREEDGRPVFGFQTEARHANSRGVVHGGVLALFADHALGRSLRLQERADRQATIQLQVQYIAPVIPGDFLEARAEVLRSTTHVAYLRGILSVGGKVVVETSGLWKLSRGRRESAGAELPDAERGQG</sequence>
<evidence type="ECO:0000256" key="2">
    <source>
        <dbReference type="ARBA" id="ARBA00035880"/>
    </source>
</evidence>
<evidence type="ECO:0000256" key="7">
    <source>
        <dbReference type="ARBA" id="ARBA00048062"/>
    </source>
</evidence>
<dbReference type="EC" id="3.1.2.20" evidence="5"/>
<reference evidence="9" key="1">
    <citation type="submission" date="2019-03" db="EMBL/GenBank/DDBJ databases">
        <title>Afifella sp. nov., isolated from activated sludge.</title>
        <authorList>
            <person name="Li Q."/>
            <person name="Liu Y."/>
        </authorList>
    </citation>
    <scope>NUCLEOTIDE SEQUENCE</scope>
    <source>
        <strain evidence="9">L72</strain>
    </source>
</reference>
<comment type="catalytic activity">
    <reaction evidence="7">
        <text>a medium-chain fatty acyl-CoA + H2O = a medium-chain fatty acid + CoA + H(+)</text>
        <dbReference type="Rhea" id="RHEA:68184"/>
        <dbReference type="ChEBI" id="CHEBI:15377"/>
        <dbReference type="ChEBI" id="CHEBI:15378"/>
        <dbReference type="ChEBI" id="CHEBI:57287"/>
        <dbReference type="ChEBI" id="CHEBI:59558"/>
        <dbReference type="ChEBI" id="CHEBI:90546"/>
    </reaction>
</comment>
<dbReference type="NCBIfam" id="TIGR00369">
    <property type="entry name" value="unchar_dom_1"/>
    <property type="match status" value="1"/>
</dbReference>
<dbReference type="GO" id="GO:0047617">
    <property type="term" value="F:fatty acyl-CoA hydrolase activity"/>
    <property type="evidence" value="ECO:0007669"/>
    <property type="project" value="UniProtKB-EC"/>
</dbReference>
<dbReference type="OrthoDB" id="3477511at2"/>
<dbReference type="Gene3D" id="3.10.129.10">
    <property type="entry name" value="Hotdog Thioesterase"/>
    <property type="match status" value="1"/>
</dbReference>
<evidence type="ECO:0000259" key="8">
    <source>
        <dbReference type="Pfam" id="PF03061"/>
    </source>
</evidence>
<evidence type="ECO:0000256" key="6">
    <source>
        <dbReference type="ARBA" id="ARBA00040062"/>
    </source>
</evidence>
<proteinExistence type="inferred from homology"/>
<gene>
    <name evidence="9" type="ORF">E4O86_04055</name>
</gene>
<dbReference type="Pfam" id="PF03061">
    <property type="entry name" value="4HBT"/>
    <property type="match status" value="1"/>
</dbReference>
<comment type="catalytic activity">
    <reaction evidence="2">
        <text>a fatty acyl-CoA + H2O = a fatty acid + CoA + H(+)</text>
        <dbReference type="Rhea" id="RHEA:16781"/>
        <dbReference type="ChEBI" id="CHEBI:15377"/>
        <dbReference type="ChEBI" id="CHEBI:15378"/>
        <dbReference type="ChEBI" id="CHEBI:28868"/>
        <dbReference type="ChEBI" id="CHEBI:57287"/>
        <dbReference type="ChEBI" id="CHEBI:77636"/>
        <dbReference type="EC" id="3.1.2.20"/>
    </reaction>
</comment>
<dbReference type="AlphaFoldDB" id="A0A964T1T2"/>
<dbReference type="InterPro" id="IPR006683">
    <property type="entry name" value="Thioestr_dom"/>
</dbReference>
<dbReference type="CDD" id="cd03443">
    <property type="entry name" value="PaaI_thioesterase"/>
    <property type="match status" value="1"/>
</dbReference>
<name>A0A964T1T2_9HYPH</name>